<name>A0A348B0L1_9CREN</name>
<comment type="similarity">
    <text evidence="3">Belongs to the homoserine dehydrogenase family.</text>
</comment>
<comment type="pathway">
    <text evidence="2">Amino-acid biosynthesis; L-methionine biosynthesis via de novo pathway; L-homoserine from L-aspartate: step 3/3.</text>
</comment>
<evidence type="ECO:0000313" key="14">
    <source>
        <dbReference type="EMBL" id="BBD71713.1"/>
    </source>
</evidence>
<dbReference type="Pfam" id="PF00742">
    <property type="entry name" value="Homoserine_dh"/>
    <property type="match status" value="1"/>
</dbReference>
<feature type="binding site" evidence="11">
    <location>
        <position position="95"/>
    </location>
    <ligand>
        <name>NADPH</name>
        <dbReference type="ChEBI" id="CHEBI:57783"/>
    </ligand>
</feature>
<dbReference type="UniPathway" id="UPA00050">
    <property type="reaction ID" value="UER00063"/>
</dbReference>
<dbReference type="EMBL" id="BMQS01000001">
    <property type="protein sequence ID" value="GGT86414.1"/>
    <property type="molecule type" value="Genomic_DNA"/>
</dbReference>
<dbReference type="PROSITE" id="PS01042">
    <property type="entry name" value="HOMOSER_DHGENASE"/>
    <property type="match status" value="1"/>
</dbReference>
<evidence type="ECO:0000256" key="6">
    <source>
        <dbReference type="ARBA" id="ARBA00022605"/>
    </source>
</evidence>
<evidence type="ECO:0000313" key="16">
    <source>
        <dbReference type="Proteomes" id="UP000276741"/>
    </source>
</evidence>
<evidence type="ECO:0000259" key="12">
    <source>
        <dbReference type="Pfam" id="PF00742"/>
    </source>
</evidence>
<accession>A0A348B0L1</accession>
<comment type="pathway">
    <text evidence="1">Amino-acid biosynthesis; L-threonine biosynthesis; L-threonine from L-aspartate: step 3/5.</text>
</comment>
<evidence type="ECO:0000256" key="8">
    <source>
        <dbReference type="ARBA" id="ARBA00023002"/>
    </source>
</evidence>
<dbReference type="GO" id="GO:0004412">
    <property type="term" value="F:homoserine dehydrogenase activity"/>
    <property type="evidence" value="ECO:0007669"/>
    <property type="project" value="UniProtKB-EC"/>
</dbReference>
<evidence type="ECO:0000256" key="1">
    <source>
        <dbReference type="ARBA" id="ARBA00005056"/>
    </source>
</evidence>
<dbReference type="EC" id="1.1.1.3" evidence="4"/>
<dbReference type="FunFam" id="3.30.360.10:FF:000005">
    <property type="entry name" value="Homoserine dehydrogenase"/>
    <property type="match status" value="1"/>
</dbReference>
<dbReference type="GeneID" id="38665593"/>
<dbReference type="AlphaFoldDB" id="A0A348B0L1"/>
<dbReference type="EMBL" id="AP018553">
    <property type="protein sequence ID" value="BBD71713.1"/>
    <property type="molecule type" value="Genomic_DNA"/>
</dbReference>
<feature type="domain" description="Aspartate/homoserine dehydrogenase NAD-binding" evidence="13">
    <location>
        <begin position="7"/>
        <end position="115"/>
    </location>
</feature>
<evidence type="ECO:0000256" key="9">
    <source>
        <dbReference type="ARBA" id="ARBA00023167"/>
    </source>
</evidence>
<evidence type="ECO:0000256" key="2">
    <source>
        <dbReference type="ARBA" id="ARBA00005062"/>
    </source>
</evidence>
<keyword evidence="8" id="KW-0560">Oxidoreductase</keyword>
<dbReference type="InterPro" id="IPR022697">
    <property type="entry name" value="HDH_short"/>
</dbReference>
<evidence type="ECO:0000313" key="15">
    <source>
        <dbReference type="EMBL" id="GGT86414.1"/>
    </source>
</evidence>
<keyword evidence="16" id="KW-1185">Reference proteome</keyword>
<feature type="active site" description="Proton donor" evidence="10">
    <location>
        <position position="193"/>
    </location>
</feature>
<feature type="binding site" evidence="11">
    <location>
        <begin position="7"/>
        <end position="12"/>
    </location>
    <ligand>
        <name>NADP(+)</name>
        <dbReference type="ChEBI" id="CHEBI:58349"/>
    </ligand>
</feature>
<dbReference type="UniPathway" id="UPA00051">
    <property type="reaction ID" value="UER00465"/>
</dbReference>
<keyword evidence="11" id="KW-0521">NADP</keyword>
<evidence type="ECO:0000256" key="7">
    <source>
        <dbReference type="ARBA" id="ARBA00022697"/>
    </source>
</evidence>
<dbReference type="InterPro" id="IPR036291">
    <property type="entry name" value="NAD(P)-bd_dom_sf"/>
</dbReference>
<evidence type="ECO:0000256" key="11">
    <source>
        <dbReference type="PIRSR" id="PIRSR036497-2"/>
    </source>
</evidence>
<reference evidence="14" key="3">
    <citation type="journal article" date="2019" name="BMC Res. Notes">
        <title>Complete genome sequence of the Sulfodiicoccus acidiphilus strain HS-1T, the first crenarchaeon that lacks polB3, isolated from an acidic hot spring in Ohwaku-dani, Hakone, Japan.</title>
        <authorList>
            <person name="Sakai H.D."/>
            <person name="Kurosawa N."/>
        </authorList>
    </citation>
    <scope>NUCLEOTIDE SEQUENCE</scope>
    <source>
        <strain evidence="14">HS-1</strain>
    </source>
</reference>
<dbReference type="PANTHER" id="PTHR43331">
    <property type="entry name" value="HOMOSERINE DEHYDROGENASE"/>
    <property type="match status" value="1"/>
</dbReference>
<keyword evidence="9" id="KW-0486">Methionine biosynthesis</keyword>
<dbReference type="GO" id="GO:0050661">
    <property type="term" value="F:NADP binding"/>
    <property type="evidence" value="ECO:0007669"/>
    <property type="project" value="InterPro"/>
</dbReference>
<dbReference type="InterPro" id="IPR005106">
    <property type="entry name" value="Asp/hSer_DH_NAD-bd"/>
</dbReference>
<gene>
    <name evidence="15" type="ORF">GCM10007116_00440</name>
    <name evidence="14" type="ORF">HS1genome_0102</name>
</gene>
<feature type="binding site" evidence="11">
    <location>
        <position position="178"/>
    </location>
    <ligand>
        <name>L-homoserine</name>
        <dbReference type="ChEBI" id="CHEBI:57476"/>
    </ligand>
</feature>
<dbReference type="InterPro" id="IPR019811">
    <property type="entry name" value="HDH_CS"/>
</dbReference>
<sequence>MKVLLLGYGNVGKAFVELLRENQLNVKVVGAFKRGGLVAPLGGEEKAVEIEKGLEQLSPDVLVDVSSPNYVNGEPSVSAYLEAFKRGIHVITANKAPLALKFGEILDEARKRKASLGFQATVMSGVPSVNLRRVLPALKVYELRGILNGTTNYILSKMHDGLSFDQALKEAQEQGFAEPDPTLDVNGFDSAAKLTILANVYFGCRKSIKDVRFSGIEHIDFSEVGRWRNEGLKPKLVAKASRSELRVSVEALTRNDPLYHVDGVTNGLLIRTDIQDIFISGPGAGPKRAAYGILSDLLIISSGQSIEF</sequence>
<dbReference type="SUPFAM" id="SSF55347">
    <property type="entry name" value="Glyceraldehyde-3-phosphate dehydrogenase-like, C-terminal domain"/>
    <property type="match status" value="1"/>
</dbReference>
<dbReference type="Proteomes" id="UP000276741">
    <property type="component" value="Chromosome"/>
</dbReference>
<reference evidence="15" key="1">
    <citation type="journal article" date="2014" name="Int. J. Syst. Evol. Microbiol.">
        <title>Complete genome sequence of Corynebacterium casei LMG S-19264T (=DSM 44701T), isolated from a smear-ripened cheese.</title>
        <authorList>
            <consortium name="US DOE Joint Genome Institute (JGI-PGF)"/>
            <person name="Walter F."/>
            <person name="Albersmeier A."/>
            <person name="Kalinowski J."/>
            <person name="Ruckert C."/>
        </authorList>
    </citation>
    <scope>NUCLEOTIDE SEQUENCE</scope>
    <source>
        <strain evidence="15">JCM 31740</strain>
    </source>
</reference>
<reference evidence="15" key="4">
    <citation type="submission" date="2020-09" db="EMBL/GenBank/DDBJ databases">
        <authorList>
            <person name="Sun Q."/>
            <person name="Ohkuma M."/>
        </authorList>
    </citation>
    <scope>NUCLEOTIDE SEQUENCE</scope>
    <source>
        <strain evidence="15">JCM 31740</strain>
    </source>
</reference>
<feature type="domain" description="Homoserine dehydrogenase catalytic" evidence="12">
    <location>
        <begin position="131"/>
        <end position="298"/>
    </location>
</feature>
<dbReference type="GO" id="GO:0009086">
    <property type="term" value="P:methionine biosynthetic process"/>
    <property type="evidence" value="ECO:0007669"/>
    <property type="project" value="UniProtKB-KW"/>
</dbReference>
<dbReference type="InterPro" id="IPR001342">
    <property type="entry name" value="HDH_cat"/>
</dbReference>
<protein>
    <recommendedName>
        <fullName evidence="5">Homoserine dehydrogenase</fullName>
        <ecNumber evidence="4">1.1.1.3</ecNumber>
    </recommendedName>
</protein>
<dbReference type="Gene3D" id="3.30.360.10">
    <property type="entry name" value="Dihydrodipicolinate Reductase, domain 2"/>
    <property type="match status" value="1"/>
</dbReference>
<keyword evidence="6" id="KW-0028">Amino-acid biosynthesis</keyword>
<dbReference type="RefSeq" id="WP_126449045.1">
    <property type="nucleotide sequence ID" value="NZ_AP018553.1"/>
</dbReference>
<dbReference type="GO" id="GO:0009088">
    <property type="term" value="P:threonine biosynthetic process"/>
    <property type="evidence" value="ECO:0007669"/>
    <property type="project" value="UniProtKB-UniPathway"/>
</dbReference>
<keyword evidence="7" id="KW-0791">Threonine biosynthesis</keyword>
<proteinExistence type="inferred from homology"/>
<dbReference type="Gene3D" id="3.40.50.720">
    <property type="entry name" value="NAD(P)-binding Rossmann-like Domain"/>
    <property type="match status" value="1"/>
</dbReference>
<evidence type="ECO:0000256" key="4">
    <source>
        <dbReference type="ARBA" id="ARBA00013213"/>
    </source>
</evidence>
<evidence type="ECO:0000256" key="3">
    <source>
        <dbReference type="ARBA" id="ARBA00006753"/>
    </source>
</evidence>
<dbReference type="SUPFAM" id="SSF51735">
    <property type="entry name" value="NAD(P)-binding Rossmann-fold domains"/>
    <property type="match status" value="1"/>
</dbReference>
<organism evidence="14 16">
    <name type="scientific">Sulfodiicoccus acidiphilus</name>
    <dbReference type="NCBI Taxonomy" id="1670455"/>
    <lineage>
        <taxon>Archaea</taxon>
        <taxon>Thermoproteota</taxon>
        <taxon>Thermoprotei</taxon>
        <taxon>Sulfolobales</taxon>
        <taxon>Sulfolobaceae</taxon>
        <taxon>Sulfodiicoccus</taxon>
    </lineage>
</organism>
<dbReference type="PIRSF" id="PIRSF036497">
    <property type="entry name" value="HDH_short"/>
    <property type="match status" value="1"/>
</dbReference>
<evidence type="ECO:0000259" key="13">
    <source>
        <dbReference type="Pfam" id="PF03447"/>
    </source>
</evidence>
<dbReference type="OrthoDB" id="4488at2157"/>
<dbReference type="KEGG" id="sacd:HS1genome_0102"/>
<evidence type="ECO:0000256" key="10">
    <source>
        <dbReference type="PIRSR" id="PIRSR036497-1"/>
    </source>
</evidence>
<dbReference type="Proteomes" id="UP000616143">
    <property type="component" value="Unassembled WGS sequence"/>
</dbReference>
<evidence type="ECO:0000256" key="5">
    <source>
        <dbReference type="ARBA" id="ARBA00013376"/>
    </source>
</evidence>
<reference evidence="16" key="2">
    <citation type="submission" date="2018-04" db="EMBL/GenBank/DDBJ databases">
        <title>Complete genome sequence of Sulfodiicoccus acidiphilus strain HS-1.</title>
        <authorList>
            <person name="Sakai H.D."/>
            <person name="Kurosawa N."/>
        </authorList>
    </citation>
    <scope>NUCLEOTIDE SEQUENCE [LARGE SCALE GENOMIC DNA]</scope>
    <source>
        <strain evidence="16">HS-1</strain>
    </source>
</reference>
<dbReference type="Pfam" id="PF03447">
    <property type="entry name" value="NAD_binding_3"/>
    <property type="match status" value="1"/>
</dbReference>
<dbReference type="PANTHER" id="PTHR43331:SF1">
    <property type="entry name" value="HOMOSERINE DEHYDROGENASE"/>
    <property type="match status" value="1"/>
</dbReference>